<sequence length="115" mass="12331">MARVLKPCLASAACLVALGCSSRPSIDYLALPYSSVQLECHDGYMVYNDAKAKKAVVVPYLISEMAYAACAAGETQPLATRARLVVEKQIGEKCHVTSQAEVSPMQHEFAYACSA</sequence>
<evidence type="ECO:0008006" key="3">
    <source>
        <dbReference type="Google" id="ProtNLM"/>
    </source>
</evidence>
<dbReference type="EMBL" id="JASJEV010000001">
    <property type="protein sequence ID" value="MDJ1156986.1"/>
    <property type="molecule type" value="Genomic_DNA"/>
</dbReference>
<evidence type="ECO:0000313" key="2">
    <source>
        <dbReference type="Proteomes" id="UP001321492"/>
    </source>
</evidence>
<name>A0ABT7AEE3_9HYPH</name>
<dbReference type="Proteomes" id="UP001321492">
    <property type="component" value="Unassembled WGS sequence"/>
</dbReference>
<organism evidence="1 2">
    <name type="scientific">Chelatococcus albus</name>
    <dbReference type="NCBI Taxonomy" id="3047466"/>
    <lineage>
        <taxon>Bacteria</taxon>
        <taxon>Pseudomonadati</taxon>
        <taxon>Pseudomonadota</taxon>
        <taxon>Alphaproteobacteria</taxon>
        <taxon>Hyphomicrobiales</taxon>
        <taxon>Chelatococcaceae</taxon>
        <taxon>Chelatococcus</taxon>
    </lineage>
</organism>
<evidence type="ECO:0000313" key="1">
    <source>
        <dbReference type="EMBL" id="MDJ1156986.1"/>
    </source>
</evidence>
<reference evidence="1 2" key="1">
    <citation type="submission" date="2023-05" db="EMBL/GenBank/DDBJ databases">
        <title>Chelatococcus sp. nov., a moderately thermophilic bacterium isolated from hot spring microbial mat.</title>
        <authorList>
            <person name="Hu C.-J."/>
            <person name="Li W.-J."/>
        </authorList>
    </citation>
    <scope>NUCLEOTIDE SEQUENCE [LARGE SCALE GENOMIC DNA]</scope>
    <source>
        <strain evidence="1 2">SYSU G07232</strain>
    </source>
</reference>
<protein>
    <recommendedName>
        <fullName evidence="3">Lipoprotein</fullName>
    </recommendedName>
</protein>
<dbReference type="PROSITE" id="PS51257">
    <property type="entry name" value="PROKAR_LIPOPROTEIN"/>
    <property type="match status" value="1"/>
</dbReference>
<gene>
    <name evidence="1" type="ORF">QNA08_01860</name>
</gene>
<comment type="caution">
    <text evidence="1">The sequence shown here is derived from an EMBL/GenBank/DDBJ whole genome shotgun (WGS) entry which is preliminary data.</text>
</comment>
<dbReference type="RefSeq" id="WP_283738974.1">
    <property type="nucleotide sequence ID" value="NZ_JASJEV010000001.1"/>
</dbReference>
<proteinExistence type="predicted"/>
<keyword evidence="2" id="KW-1185">Reference proteome</keyword>
<accession>A0ABT7AEE3</accession>